<dbReference type="InterPro" id="IPR017441">
    <property type="entry name" value="Protein_kinase_ATP_BS"/>
</dbReference>
<dbReference type="Gene3D" id="3.30.200.20">
    <property type="entry name" value="Phosphorylase Kinase, domain 1"/>
    <property type="match status" value="1"/>
</dbReference>
<keyword evidence="5" id="KW-0418">Kinase</keyword>
<feature type="domain" description="Protein kinase" evidence="4">
    <location>
        <begin position="202"/>
        <end position="434"/>
    </location>
</feature>
<dbReference type="InterPro" id="IPR000719">
    <property type="entry name" value="Prot_kinase_dom"/>
</dbReference>
<dbReference type="InterPro" id="IPR001611">
    <property type="entry name" value="Leu-rich_rpt"/>
</dbReference>
<dbReference type="InterPro" id="IPR003591">
    <property type="entry name" value="Leu-rich_rpt_typical-subtyp"/>
</dbReference>
<dbReference type="Proteomes" id="UP000053048">
    <property type="component" value="Unassembled WGS sequence"/>
</dbReference>
<name>A0A0W0HIU2_PSEVI</name>
<evidence type="ECO:0000313" key="6">
    <source>
        <dbReference type="Proteomes" id="UP000053048"/>
    </source>
</evidence>
<sequence length="434" mass="47257">MHTLADLRAGKLAGIKRLDLSCGLSEFPSEIFDLADTLEVLNLSGNALTSLPDDLHRLTHLQVLFGSDNLFTHLPEGLGRCQNLRIVGFKANRIEQVSAAALPPRLRWLILTDNRIESLPDELGRRPDLQKLMLAGNRLSALPSTLSACHKLELIRIAANRLTELPDWLLRLPALAWLAYADNPLCPEHAAAPIRQIPWPQLSLRQRLGEGASGIIQQAVWHNETEERAVAVKLYKGSVTSDGSPLNEMAACISAGNHEHLIDVLGQITGHPAQQSGLVMELIAPDFSNLAGPPSLESCSRDVYPSDTRYSLPVLLRLATGIASVTAHLHASGITHGDLYGHNILWQNDGNCLLGDFGAASFHPSSVAGSALERIETRAFGILLGELLERCDAQPHHSTIIDGLQALQARCVQPERDSRPALEEILRALQAWSA</sequence>
<accession>A0A0W0HIU2</accession>
<dbReference type="PANTHER" id="PTHR48051:SF1">
    <property type="entry name" value="RAS SUPPRESSOR PROTEIN 1"/>
    <property type="match status" value="1"/>
</dbReference>
<reference evidence="5 6" key="1">
    <citation type="submission" date="2015-09" db="EMBL/GenBank/DDBJ databases">
        <title>Genome sequence of ICMP 13104.</title>
        <authorList>
            <person name="Visnovsky S."/>
            <person name="Lu A."/>
            <person name="Panda P."/>
            <person name="Pitman A."/>
        </authorList>
    </citation>
    <scope>NUCLEOTIDE SEQUENCE [LARGE SCALE GENOMIC DNA]</scope>
    <source>
        <strain evidence="5 6">ICMP 13104</strain>
    </source>
</reference>
<evidence type="ECO:0000256" key="1">
    <source>
        <dbReference type="ARBA" id="ARBA00022614"/>
    </source>
</evidence>
<evidence type="ECO:0000256" key="3">
    <source>
        <dbReference type="PROSITE-ProRule" id="PRU10141"/>
    </source>
</evidence>
<keyword evidence="5" id="KW-0808">Transferase</keyword>
<comment type="caution">
    <text evidence="5">The sequence shown here is derived from an EMBL/GenBank/DDBJ whole genome shotgun (WGS) entry which is preliminary data.</text>
</comment>
<dbReference type="InterPro" id="IPR011009">
    <property type="entry name" value="Kinase-like_dom_sf"/>
</dbReference>
<protein>
    <submittedName>
        <fullName evidence="5">Protein kinase</fullName>
    </submittedName>
</protein>
<dbReference type="SMART" id="SM00364">
    <property type="entry name" value="LRR_BAC"/>
    <property type="match status" value="5"/>
</dbReference>
<dbReference type="SUPFAM" id="SSF56112">
    <property type="entry name" value="Protein kinase-like (PK-like)"/>
    <property type="match status" value="1"/>
</dbReference>
<keyword evidence="3" id="KW-0067">ATP-binding</keyword>
<dbReference type="SUPFAM" id="SSF52058">
    <property type="entry name" value="L domain-like"/>
    <property type="match status" value="1"/>
</dbReference>
<dbReference type="InterPro" id="IPR050216">
    <property type="entry name" value="LRR_domain-containing"/>
</dbReference>
<dbReference type="Gene3D" id="1.10.510.10">
    <property type="entry name" value="Transferase(Phosphotransferase) domain 1"/>
    <property type="match status" value="1"/>
</dbReference>
<feature type="binding site" evidence="3">
    <location>
        <position position="233"/>
    </location>
    <ligand>
        <name>ATP</name>
        <dbReference type="ChEBI" id="CHEBI:30616"/>
    </ligand>
</feature>
<dbReference type="PROSITE" id="PS00107">
    <property type="entry name" value="PROTEIN_KINASE_ATP"/>
    <property type="match status" value="1"/>
</dbReference>
<proteinExistence type="predicted"/>
<dbReference type="EMBL" id="LKEJ01000141">
    <property type="protein sequence ID" value="KTB60670.1"/>
    <property type="molecule type" value="Genomic_DNA"/>
</dbReference>
<dbReference type="AlphaFoldDB" id="A0A0W0HIU2"/>
<dbReference type="PROSITE" id="PS50011">
    <property type="entry name" value="PROTEIN_KINASE_DOM"/>
    <property type="match status" value="1"/>
</dbReference>
<keyword evidence="1" id="KW-0433">Leucine-rich repeat</keyword>
<keyword evidence="3" id="KW-0547">Nucleotide-binding</keyword>
<dbReference type="Pfam" id="PF00560">
    <property type="entry name" value="LRR_1"/>
    <property type="match status" value="1"/>
</dbReference>
<gene>
    <name evidence="5" type="ORF">AO067_11990</name>
</gene>
<evidence type="ECO:0000256" key="2">
    <source>
        <dbReference type="ARBA" id="ARBA00022737"/>
    </source>
</evidence>
<dbReference type="Gene3D" id="3.80.10.10">
    <property type="entry name" value="Ribonuclease Inhibitor"/>
    <property type="match status" value="2"/>
</dbReference>
<dbReference type="PROSITE" id="PS51450">
    <property type="entry name" value="LRR"/>
    <property type="match status" value="2"/>
</dbReference>
<dbReference type="PANTHER" id="PTHR48051">
    <property type="match status" value="1"/>
</dbReference>
<dbReference type="SMART" id="SM00369">
    <property type="entry name" value="LRR_TYP"/>
    <property type="match status" value="5"/>
</dbReference>
<keyword evidence="2" id="KW-0677">Repeat</keyword>
<dbReference type="Pfam" id="PF13855">
    <property type="entry name" value="LRR_8"/>
    <property type="match status" value="1"/>
</dbReference>
<dbReference type="InterPro" id="IPR001245">
    <property type="entry name" value="Ser-Thr/Tyr_kinase_cat_dom"/>
</dbReference>
<evidence type="ECO:0000259" key="4">
    <source>
        <dbReference type="PROSITE" id="PS50011"/>
    </source>
</evidence>
<dbReference type="GO" id="GO:0005524">
    <property type="term" value="F:ATP binding"/>
    <property type="evidence" value="ECO:0007669"/>
    <property type="project" value="UniProtKB-UniRule"/>
</dbReference>
<keyword evidence="6" id="KW-1185">Reference proteome</keyword>
<evidence type="ECO:0000313" key="5">
    <source>
        <dbReference type="EMBL" id="KTB60670.1"/>
    </source>
</evidence>
<dbReference type="GO" id="GO:0005737">
    <property type="term" value="C:cytoplasm"/>
    <property type="evidence" value="ECO:0007669"/>
    <property type="project" value="TreeGrafter"/>
</dbReference>
<organism evidence="5 6">
    <name type="scientific">Pseudomonas viridiflava ICMP 13104</name>
    <dbReference type="NCBI Taxonomy" id="1198305"/>
    <lineage>
        <taxon>Bacteria</taxon>
        <taxon>Pseudomonadati</taxon>
        <taxon>Pseudomonadota</taxon>
        <taxon>Gammaproteobacteria</taxon>
        <taxon>Pseudomonadales</taxon>
        <taxon>Pseudomonadaceae</taxon>
        <taxon>Pseudomonas</taxon>
    </lineage>
</organism>
<dbReference type="InterPro" id="IPR032675">
    <property type="entry name" value="LRR_dom_sf"/>
</dbReference>
<dbReference type="Pfam" id="PF07714">
    <property type="entry name" value="PK_Tyr_Ser-Thr"/>
    <property type="match status" value="1"/>
</dbReference>
<dbReference type="GO" id="GO:0004672">
    <property type="term" value="F:protein kinase activity"/>
    <property type="evidence" value="ECO:0007669"/>
    <property type="project" value="InterPro"/>
</dbReference>